<evidence type="ECO:0000313" key="2">
    <source>
        <dbReference type="EMBL" id="CAF1549236.1"/>
    </source>
</evidence>
<organism evidence="2 3">
    <name type="scientific">Adineta steineri</name>
    <dbReference type="NCBI Taxonomy" id="433720"/>
    <lineage>
        <taxon>Eukaryota</taxon>
        <taxon>Metazoa</taxon>
        <taxon>Spiralia</taxon>
        <taxon>Gnathifera</taxon>
        <taxon>Rotifera</taxon>
        <taxon>Eurotatoria</taxon>
        <taxon>Bdelloidea</taxon>
        <taxon>Adinetida</taxon>
        <taxon>Adinetidae</taxon>
        <taxon>Adineta</taxon>
    </lineage>
</organism>
<evidence type="ECO:0000313" key="3">
    <source>
        <dbReference type="Proteomes" id="UP000663845"/>
    </source>
</evidence>
<gene>
    <name evidence="2" type="ORF">JYZ213_LOCUS46196</name>
</gene>
<name>A0A815WLA1_9BILA</name>
<reference evidence="2" key="1">
    <citation type="submission" date="2021-02" db="EMBL/GenBank/DDBJ databases">
        <authorList>
            <person name="Nowell W R."/>
        </authorList>
    </citation>
    <scope>NUCLEOTIDE SEQUENCE</scope>
</reference>
<feature type="non-terminal residue" evidence="2">
    <location>
        <position position="78"/>
    </location>
</feature>
<protein>
    <submittedName>
        <fullName evidence="2">Uncharacterized protein</fullName>
    </submittedName>
</protein>
<dbReference type="AlphaFoldDB" id="A0A815WLA1"/>
<comment type="caution">
    <text evidence="2">The sequence shown here is derived from an EMBL/GenBank/DDBJ whole genome shotgun (WGS) entry which is preliminary data.</text>
</comment>
<keyword evidence="1" id="KW-0175">Coiled coil</keyword>
<feature type="coiled-coil region" evidence="1">
    <location>
        <begin position="15"/>
        <end position="42"/>
    </location>
</feature>
<proteinExistence type="predicted"/>
<dbReference type="Proteomes" id="UP000663845">
    <property type="component" value="Unassembled WGS sequence"/>
</dbReference>
<evidence type="ECO:0000256" key="1">
    <source>
        <dbReference type="SAM" id="Coils"/>
    </source>
</evidence>
<accession>A0A815WLA1</accession>
<dbReference type="EMBL" id="CAJNOG010005236">
    <property type="protein sequence ID" value="CAF1549236.1"/>
    <property type="molecule type" value="Genomic_DNA"/>
</dbReference>
<sequence length="78" mass="9059">MDLLAEVIQTTAETQSTHEQQVEQNEREIKVLREQKEGLEKQEKIRAEHYKQATDGANKAEQIYYKALRDIPTGFKAL</sequence>